<dbReference type="Proteomes" id="UP000268230">
    <property type="component" value="Chromosome"/>
</dbReference>
<organism evidence="1 2">
    <name type="scientific">Pseudomonas entomophila</name>
    <dbReference type="NCBI Taxonomy" id="312306"/>
    <lineage>
        <taxon>Bacteria</taxon>
        <taxon>Pseudomonadati</taxon>
        <taxon>Pseudomonadota</taxon>
        <taxon>Gammaproteobacteria</taxon>
        <taxon>Pseudomonadales</taxon>
        <taxon>Pseudomonadaceae</taxon>
        <taxon>Pseudomonas</taxon>
    </lineage>
</organism>
<dbReference type="SUPFAM" id="SSF53756">
    <property type="entry name" value="UDP-Glycosyltransferase/glycogen phosphorylase"/>
    <property type="match status" value="1"/>
</dbReference>
<dbReference type="KEGG" id="pory:EJA05_25665"/>
<dbReference type="InterPro" id="IPR050194">
    <property type="entry name" value="Glycosyltransferase_grp1"/>
</dbReference>
<dbReference type="PANTHER" id="PTHR45947:SF3">
    <property type="entry name" value="SULFOQUINOVOSYL TRANSFERASE SQD2"/>
    <property type="match status" value="1"/>
</dbReference>
<accession>A0A3Q8U471</accession>
<dbReference type="GO" id="GO:0016757">
    <property type="term" value="F:glycosyltransferase activity"/>
    <property type="evidence" value="ECO:0007669"/>
    <property type="project" value="TreeGrafter"/>
</dbReference>
<dbReference type="EMBL" id="CP034338">
    <property type="protein sequence ID" value="AZL70917.1"/>
    <property type="molecule type" value="Genomic_DNA"/>
</dbReference>
<dbReference type="PANTHER" id="PTHR45947">
    <property type="entry name" value="SULFOQUINOVOSYL TRANSFERASE SQD2"/>
    <property type="match status" value="1"/>
</dbReference>
<dbReference type="Pfam" id="PF13692">
    <property type="entry name" value="Glyco_trans_1_4"/>
    <property type="match status" value="1"/>
</dbReference>
<protein>
    <submittedName>
        <fullName evidence="1">Glycosyltransferase</fullName>
    </submittedName>
</protein>
<proteinExistence type="predicted"/>
<dbReference type="Gene3D" id="3.40.50.2000">
    <property type="entry name" value="Glycogen Phosphorylase B"/>
    <property type="match status" value="2"/>
</dbReference>
<reference evidence="1 2" key="1">
    <citation type="submission" date="2018-12" db="EMBL/GenBank/DDBJ databases">
        <authorList>
            <person name="Li S."/>
            <person name="Yang R."/>
            <person name="Chen G."/>
            <person name="Zou L."/>
            <person name="Zhang C."/>
            <person name="Chen Y."/>
            <person name="Liu Z."/>
            <person name="Li Y."/>
            <person name="Yan Y."/>
            <person name="Huang M."/>
            <person name="Chen T."/>
        </authorList>
    </citation>
    <scope>NUCLEOTIDE SEQUENCE [LARGE SCALE GENOMIC DNA]</scope>
    <source>
        <strain evidence="1 2">1257</strain>
    </source>
</reference>
<keyword evidence="1" id="KW-0808">Transferase</keyword>
<evidence type="ECO:0000313" key="2">
    <source>
        <dbReference type="Proteomes" id="UP000268230"/>
    </source>
</evidence>
<dbReference type="AlphaFoldDB" id="A0A3Q8U471"/>
<name>A0A3Q8U471_9PSED</name>
<sequence>MNIVNVMWSGGSPFMSVHTVHRQLLAHAPVGGQVCNWLLLGDGLSGGIGKTRNWHLQSRVLKGRMPHRLALSWVRWRMLRALREAAADVLLLDGVGVARLLLPLLHRLPGVQVAVLFHGMTRLNAEDVRLFRQFPAERLQVAAVSATLARTLEQDLGRPVRTVRIALDPHAFCQQLLGREQARQALGLAEGGPVLGAVGRLVESKGFAMLIEAFAEARMRMPGAQLAILGDGELRTHLQARAEALGVADSVRFCGHRDDLARLYPAFDWLLVPSRSEGLGLVLQEAVLSAVPVICSDLPVFREQLGEAGFYLPVGDQHCWAEAIANCVTRDGAAVAREQWQALAPEQGWAAFKAGSASLLGG</sequence>
<gene>
    <name evidence="1" type="ORF">EJA05_25665</name>
</gene>
<evidence type="ECO:0000313" key="1">
    <source>
        <dbReference type="EMBL" id="AZL70917.1"/>
    </source>
</evidence>
<dbReference type="OrthoDB" id="9792269at2"/>